<evidence type="ECO:0000313" key="2">
    <source>
        <dbReference type="Proteomes" id="UP001054945"/>
    </source>
</evidence>
<proteinExistence type="predicted"/>
<keyword evidence="2" id="KW-1185">Reference proteome</keyword>
<dbReference type="AlphaFoldDB" id="A0AAV4XV23"/>
<dbReference type="EMBL" id="BPLR01018368">
    <property type="protein sequence ID" value="GIY99006.1"/>
    <property type="molecule type" value="Genomic_DNA"/>
</dbReference>
<reference evidence="1 2" key="1">
    <citation type="submission" date="2021-06" db="EMBL/GenBank/DDBJ databases">
        <title>Caerostris extrusa draft genome.</title>
        <authorList>
            <person name="Kono N."/>
            <person name="Arakawa K."/>
        </authorList>
    </citation>
    <scope>NUCLEOTIDE SEQUENCE [LARGE SCALE GENOMIC DNA]</scope>
</reference>
<name>A0AAV4XV23_CAEEX</name>
<comment type="caution">
    <text evidence="1">The sequence shown here is derived from an EMBL/GenBank/DDBJ whole genome shotgun (WGS) entry which is preliminary data.</text>
</comment>
<evidence type="ECO:0000313" key="1">
    <source>
        <dbReference type="EMBL" id="GIY99006.1"/>
    </source>
</evidence>
<gene>
    <name evidence="1" type="ORF">CEXT_53031</name>
</gene>
<dbReference type="Proteomes" id="UP001054945">
    <property type="component" value="Unassembled WGS sequence"/>
</dbReference>
<accession>A0AAV4XV23</accession>
<evidence type="ECO:0008006" key="3">
    <source>
        <dbReference type="Google" id="ProtNLM"/>
    </source>
</evidence>
<protein>
    <recommendedName>
        <fullName evidence="3">DRBM domain-containing protein</fullName>
    </recommendedName>
</protein>
<organism evidence="1 2">
    <name type="scientific">Caerostris extrusa</name>
    <name type="common">Bark spider</name>
    <name type="synonym">Caerostris bankana</name>
    <dbReference type="NCBI Taxonomy" id="172846"/>
    <lineage>
        <taxon>Eukaryota</taxon>
        <taxon>Metazoa</taxon>
        <taxon>Ecdysozoa</taxon>
        <taxon>Arthropoda</taxon>
        <taxon>Chelicerata</taxon>
        <taxon>Arachnida</taxon>
        <taxon>Araneae</taxon>
        <taxon>Araneomorphae</taxon>
        <taxon>Entelegynae</taxon>
        <taxon>Araneoidea</taxon>
        <taxon>Araneidae</taxon>
        <taxon>Caerostris</taxon>
    </lineage>
</organism>
<sequence length="118" mass="13362">MIISCVFFLLTHPTDPETSLAPSLTRLCFPLSFSSVYKPNVHEIGWYARCEERLFDLHIFLVCEKLMMFFIGHKLFVSKEGKTGAERRAANIFKLVIKESLAPEVTVLHVGNVCGEAE</sequence>